<dbReference type="InterPro" id="IPR017871">
    <property type="entry name" value="ABC_transporter-like_CS"/>
</dbReference>
<dbReference type="GO" id="GO:0016887">
    <property type="term" value="F:ATP hydrolysis activity"/>
    <property type="evidence" value="ECO:0007669"/>
    <property type="project" value="InterPro"/>
</dbReference>
<evidence type="ECO:0000313" key="6">
    <source>
        <dbReference type="Proteomes" id="UP000521943"/>
    </source>
</evidence>
<gene>
    <name evidence="5" type="ORF">DFP72DRAFT_899551</name>
</gene>
<dbReference type="OrthoDB" id="6500128at2759"/>
<evidence type="ECO:0000259" key="4">
    <source>
        <dbReference type="PROSITE" id="PS50893"/>
    </source>
</evidence>
<evidence type="ECO:0000313" key="5">
    <source>
        <dbReference type="EMBL" id="KAF6754166.1"/>
    </source>
</evidence>
<evidence type="ECO:0000256" key="3">
    <source>
        <dbReference type="SAM" id="Phobius"/>
    </source>
</evidence>
<name>A0A8H6HWH8_9AGAR</name>
<feature type="domain" description="ABC transporter" evidence="4">
    <location>
        <begin position="425"/>
        <end position="701"/>
    </location>
</feature>
<organism evidence="5 6">
    <name type="scientific">Ephemerocybe angulata</name>
    <dbReference type="NCBI Taxonomy" id="980116"/>
    <lineage>
        <taxon>Eukaryota</taxon>
        <taxon>Fungi</taxon>
        <taxon>Dikarya</taxon>
        <taxon>Basidiomycota</taxon>
        <taxon>Agaricomycotina</taxon>
        <taxon>Agaricomycetes</taxon>
        <taxon>Agaricomycetidae</taxon>
        <taxon>Agaricales</taxon>
        <taxon>Agaricineae</taxon>
        <taxon>Psathyrellaceae</taxon>
        <taxon>Ephemerocybe</taxon>
    </lineage>
</organism>
<dbReference type="InterPro" id="IPR039421">
    <property type="entry name" value="Type_1_exporter"/>
</dbReference>
<protein>
    <submittedName>
        <fullName evidence="5">HlyB/MsbA family ABC transporter</fullName>
    </submittedName>
</protein>
<dbReference type="PROSITE" id="PS00211">
    <property type="entry name" value="ABC_TRANSPORTER_1"/>
    <property type="match status" value="1"/>
</dbReference>
<keyword evidence="3" id="KW-0472">Membrane</keyword>
<dbReference type="GO" id="GO:0005524">
    <property type="term" value="F:ATP binding"/>
    <property type="evidence" value="ECO:0007669"/>
    <property type="project" value="UniProtKB-KW"/>
</dbReference>
<keyword evidence="3" id="KW-1133">Transmembrane helix</keyword>
<dbReference type="EMBL" id="JACGCI010000035">
    <property type="protein sequence ID" value="KAF6754166.1"/>
    <property type="molecule type" value="Genomic_DNA"/>
</dbReference>
<dbReference type="PANTHER" id="PTHR43394">
    <property type="entry name" value="ATP-DEPENDENT PERMEASE MDL1, MITOCHONDRIAL"/>
    <property type="match status" value="1"/>
</dbReference>
<dbReference type="InterPro" id="IPR027417">
    <property type="entry name" value="P-loop_NTPase"/>
</dbReference>
<evidence type="ECO:0000256" key="2">
    <source>
        <dbReference type="ARBA" id="ARBA00022840"/>
    </source>
</evidence>
<feature type="transmembrane region" description="Helical" evidence="3">
    <location>
        <begin position="195"/>
        <end position="217"/>
    </location>
</feature>
<keyword evidence="1" id="KW-0547">Nucleotide-binding</keyword>
<dbReference type="InterPro" id="IPR003593">
    <property type="entry name" value="AAA+_ATPase"/>
</dbReference>
<dbReference type="SMART" id="SM00382">
    <property type="entry name" value="AAA"/>
    <property type="match status" value="1"/>
</dbReference>
<dbReference type="Proteomes" id="UP000521943">
    <property type="component" value="Unassembled WGS sequence"/>
</dbReference>
<accession>A0A8H6HWH8</accession>
<reference evidence="5 6" key="1">
    <citation type="submission" date="2020-07" db="EMBL/GenBank/DDBJ databases">
        <title>Comparative genomics of pyrophilous fungi reveals a link between fire events and developmental genes.</title>
        <authorList>
            <consortium name="DOE Joint Genome Institute"/>
            <person name="Steindorff A.S."/>
            <person name="Carver A."/>
            <person name="Calhoun S."/>
            <person name="Stillman K."/>
            <person name="Liu H."/>
            <person name="Lipzen A."/>
            <person name="Pangilinan J."/>
            <person name="Labutti K."/>
            <person name="Bruns T.D."/>
            <person name="Grigoriev I.V."/>
        </authorList>
    </citation>
    <scope>NUCLEOTIDE SEQUENCE [LARGE SCALE GENOMIC DNA]</scope>
    <source>
        <strain evidence="5 6">CBS 144469</strain>
    </source>
</reference>
<feature type="transmembrane region" description="Helical" evidence="3">
    <location>
        <begin position="70"/>
        <end position="95"/>
    </location>
</feature>
<sequence>MSDKPSMLFDPDSELIRHTKKGVWDVYEDVSGSRKYFQIPSVSEVSAILQAIRDPYVARLAKDMASIDGIAPWLALFTMANIAYQMLPSITLWYSTQLLNLIQVSLDERRVDKAALFRAAFLRVFTSFLRQALRDTTRLSESHLTLAVDSHFSFRLVKTHSTLDVPTFTTIKSRSWLQLRARSTARIVWPLVTRIFTAMFSAAAVLSQVTLLLALFWNHREGRMLAFFVMGDFILQEIGALTQKSRRTSRRLGVRVFKTTDDDFIQSKALREINLNKQYRREIVSGGLSEALSSRYKDCLESIGDKETNEPLIDGDSGRIEGWVSRVAEYMRSPVLALGQIYTCLGAMELPASVPFSLATLQLVHGQSKSLSYAIRTTRRRIDDIHPCVDYIREFYDYLDAPNQVLDGDTPFPENQSDLSNGISVEFRNVSFKYPGTDTFVLKNVSFKVEQGQLCIIVGENGSGKSTILNLMNRMYDTTEGEIMLNGQNIRTLRLADLRKATGVLFQDYSIFPMSLAQNIGYGDPANHENMNNIREAARLGGASDFIEKTPYQYDTLISLPHFDHSASYTIPVSSAFAGRTIDFSKLKLNDRHKDFSGGQKQRIALSRLFMKSLVSSDSNVGLLSFDEPSASLDPKAEHDLLTRLRDLRGSKTMVFSTHRFGKLTRYADLILYVHDGQILEAGSHAELLKMNGEYTTVWNLQAQDFHSAGP</sequence>
<dbReference type="GO" id="GO:0015421">
    <property type="term" value="F:ABC-type oligopeptide transporter activity"/>
    <property type="evidence" value="ECO:0007669"/>
    <property type="project" value="TreeGrafter"/>
</dbReference>
<evidence type="ECO:0000256" key="1">
    <source>
        <dbReference type="ARBA" id="ARBA00022741"/>
    </source>
</evidence>
<proteinExistence type="predicted"/>
<dbReference type="SUPFAM" id="SSF52540">
    <property type="entry name" value="P-loop containing nucleoside triphosphate hydrolases"/>
    <property type="match status" value="1"/>
</dbReference>
<dbReference type="InterPro" id="IPR003439">
    <property type="entry name" value="ABC_transporter-like_ATP-bd"/>
</dbReference>
<dbReference type="PROSITE" id="PS50893">
    <property type="entry name" value="ABC_TRANSPORTER_2"/>
    <property type="match status" value="1"/>
</dbReference>
<dbReference type="Gene3D" id="3.40.50.300">
    <property type="entry name" value="P-loop containing nucleotide triphosphate hydrolases"/>
    <property type="match status" value="1"/>
</dbReference>
<dbReference type="PANTHER" id="PTHR43394:SF1">
    <property type="entry name" value="ATP-BINDING CASSETTE SUB-FAMILY B MEMBER 10, MITOCHONDRIAL"/>
    <property type="match status" value="1"/>
</dbReference>
<keyword evidence="6" id="KW-1185">Reference proteome</keyword>
<keyword evidence="2" id="KW-0067">ATP-binding</keyword>
<dbReference type="Pfam" id="PF00005">
    <property type="entry name" value="ABC_tran"/>
    <property type="match status" value="1"/>
</dbReference>
<keyword evidence="3" id="KW-0812">Transmembrane</keyword>
<dbReference type="AlphaFoldDB" id="A0A8H6HWH8"/>
<comment type="caution">
    <text evidence="5">The sequence shown here is derived from an EMBL/GenBank/DDBJ whole genome shotgun (WGS) entry which is preliminary data.</text>
</comment>